<comment type="caution">
    <text evidence="2">The sequence shown here is derived from an EMBL/GenBank/DDBJ whole genome shotgun (WGS) entry which is preliminary data.</text>
</comment>
<dbReference type="RefSeq" id="WP_106726753.1">
    <property type="nucleotide sequence ID" value="NZ_PXYL01000019.1"/>
</dbReference>
<dbReference type="Proteomes" id="UP000240653">
    <property type="component" value="Unassembled WGS sequence"/>
</dbReference>
<evidence type="ECO:0000256" key="1">
    <source>
        <dbReference type="SAM" id="Phobius"/>
    </source>
</evidence>
<proteinExistence type="predicted"/>
<keyword evidence="1" id="KW-0472">Membrane</keyword>
<accession>A0A2P7S1C6</accession>
<feature type="transmembrane region" description="Helical" evidence="1">
    <location>
        <begin position="20"/>
        <end position="40"/>
    </location>
</feature>
<dbReference type="OrthoDB" id="9914092at2"/>
<dbReference type="EMBL" id="PXYL01000019">
    <property type="protein sequence ID" value="PSJ56266.1"/>
    <property type="molecule type" value="Genomic_DNA"/>
</dbReference>
<dbReference type="AlphaFoldDB" id="A0A2P7S1C6"/>
<protein>
    <submittedName>
        <fullName evidence="2">Uncharacterized protein</fullName>
    </submittedName>
</protein>
<name>A0A2P7S1C6_9HYPH</name>
<organism evidence="2 3">
    <name type="scientific">Pseudaminobacter soli</name>
    <name type="common">ex Li et al. 2025</name>
    <dbReference type="NCBI Taxonomy" id="1295366"/>
    <lineage>
        <taxon>Bacteria</taxon>
        <taxon>Pseudomonadati</taxon>
        <taxon>Pseudomonadota</taxon>
        <taxon>Alphaproteobacteria</taxon>
        <taxon>Hyphomicrobiales</taxon>
        <taxon>Phyllobacteriaceae</taxon>
        <taxon>Pseudaminobacter</taxon>
    </lineage>
</organism>
<keyword evidence="1" id="KW-0812">Transmembrane</keyword>
<sequence>MAFQNHHDSKKRWSNFMIRAMSALILFQMILLGMVGFGLWDFTAYNWLLPISLINPDGAASPPS</sequence>
<keyword evidence="3" id="KW-1185">Reference proteome</keyword>
<evidence type="ECO:0000313" key="2">
    <source>
        <dbReference type="EMBL" id="PSJ56266.1"/>
    </source>
</evidence>
<gene>
    <name evidence="2" type="ORF">C7I85_25195</name>
</gene>
<keyword evidence="1" id="KW-1133">Transmembrane helix</keyword>
<reference evidence="2 3" key="1">
    <citation type="submission" date="2018-03" db="EMBL/GenBank/DDBJ databases">
        <title>The draft genome of Mesorhizobium soli JCM 19897.</title>
        <authorList>
            <person name="Li L."/>
            <person name="Liu L."/>
            <person name="Liang L."/>
            <person name="Wang T."/>
            <person name="Zhang X."/>
        </authorList>
    </citation>
    <scope>NUCLEOTIDE SEQUENCE [LARGE SCALE GENOMIC DNA]</scope>
    <source>
        <strain evidence="2 3">JCM 19897</strain>
    </source>
</reference>
<evidence type="ECO:0000313" key="3">
    <source>
        <dbReference type="Proteomes" id="UP000240653"/>
    </source>
</evidence>